<dbReference type="EMBL" id="ML978171">
    <property type="protein sequence ID" value="KAF2032634.1"/>
    <property type="molecule type" value="Genomic_DNA"/>
</dbReference>
<protein>
    <submittedName>
        <fullName evidence="1">Uncharacterized protein</fullName>
    </submittedName>
</protein>
<comment type="caution">
    <text evidence="1">The sequence shown here is derived from an EMBL/GenBank/DDBJ whole genome shotgun (WGS) entry which is preliminary data.</text>
</comment>
<proteinExistence type="predicted"/>
<evidence type="ECO:0000313" key="1">
    <source>
        <dbReference type="EMBL" id="KAF2032634.1"/>
    </source>
</evidence>
<keyword evidence="2" id="KW-1185">Reference proteome</keyword>
<dbReference type="AlphaFoldDB" id="A0A9P4HFE0"/>
<accession>A0A9P4HFE0</accession>
<evidence type="ECO:0000313" key="2">
    <source>
        <dbReference type="Proteomes" id="UP000799777"/>
    </source>
</evidence>
<name>A0A9P4HFE0_9PLEO</name>
<gene>
    <name evidence="1" type="ORF">EK21DRAFT_109706</name>
</gene>
<dbReference type="Proteomes" id="UP000799777">
    <property type="component" value="Unassembled WGS sequence"/>
</dbReference>
<reference evidence="1" key="1">
    <citation type="journal article" date="2020" name="Stud. Mycol.">
        <title>101 Dothideomycetes genomes: a test case for predicting lifestyles and emergence of pathogens.</title>
        <authorList>
            <person name="Haridas S."/>
            <person name="Albert R."/>
            <person name="Binder M."/>
            <person name="Bloem J."/>
            <person name="Labutti K."/>
            <person name="Salamov A."/>
            <person name="Andreopoulos B."/>
            <person name="Baker S."/>
            <person name="Barry K."/>
            <person name="Bills G."/>
            <person name="Bluhm B."/>
            <person name="Cannon C."/>
            <person name="Castanera R."/>
            <person name="Culley D."/>
            <person name="Daum C."/>
            <person name="Ezra D."/>
            <person name="Gonzalez J."/>
            <person name="Henrissat B."/>
            <person name="Kuo A."/>
            <person name="Liang C."/>
            <person name="Lipzen A."/>
            <person name="Lutzoni F."/>
            <person name="Magnuson J."/>
            <person name="Mondo S."/>
            <person name="Nolan M."/>
            <person name="Ohm R."/>
            <person name="Pangilinan J."/>
            <person name="Park H.-J."/>
            <person name="Ramirez L."/>
            <person name="Alfaro M."/>
            <person name="Sun H."/>
            <person name="Tritt A."/>
            <person name="Yoshinaga Y."/>
            <person name="Zwiers L.-H."/>
            <person name="Turgeon B."/>
            <person name="Goodwin S."/>
            <person name="Spatafora J."/>
            <person name="Crous P."/>
            <person name="Grigoriev I."/>
        </authorList>
    </citation>
    <scope>NUCLEOTIDE SEQUENCE</scope>
    <source>
        <strain evidence="1">CBS 110217</strain>
    </source>
</reference>
<organism evidence="1 2">
    <name type="scientific">Setomelanomma holmii</name>
    <dbReference type="NCBI Taxonomy" id="210430"/>
    <lineage>
        <taxon>Eukaryota</taxon>
        <taxon>Fungi</taxon>
        <taxon>Dikarya</taxon>
        <taxon>Ascomycota</taxon>
        <taxon>Pezizomycotina</taxon>
        <taxon>Dothideomycetes</taxon>
        <taxon>Pleosporomycetidae</taxon>
        <taxon>Pleosporales</taxon>
        <taxon>Pleosporineae</taxon>
        <taxon>Phaeosphaeriaceae</taxon>
        <taxon>Setomelanomma</taxon>
    </lineage>
</organism>
<sequence>MHKLHHQPFVVGLWADRLIEDLCWIVAEKQGKEFAATHYDDIELLTWSWISVRSMTTYPIMDEAGIFTPRSFPVMQNCVLHPENIDFNPFGRVLGGTIVIAGPVVEPELVVFGNKTSASNMANILCESFNTYIIQDTPLVEDKATGLLGLMQFETVRRMRRSIPFVLEDAKCATRRTVYCMYLGHWTPDEQPYSLSGVEHRFVLVIARSARVPDAFERIGMVKSDQVYERHFEDAPVLPLLIV</sequence>